<dbReference type="AlphaFoldDB" id="A0A0V1G1Q9"/>
<evidence type="ECO:0000256" key="1">
    <source>
        <dbReference type="SAM" id="Phobius"/>
    </source>
</evidence>
<name>A0A0V1G1Q9_TRIPS</name>
<gene>
    <name evidence="2" type="ORF">T4D_13857</name>
</gene>
<organism evidence="2 3">
    <name type="scientific">Trichinella pseudospiralis</name>
    <name type="common">Parasitic roundworm</name>
    <dbReference type="NCBI Taxonomy" id="6337"/>
    <lineage>
        <taxon>Eukaryota</taxon>
        <taxon>Metazoa</taxon>
        <taxon>Ecdysozoa</taxon>
        <taxon>Nematoda</taxon>
        <taxon>Enoplea</taxon>
        <taxon>Dorylaimia</taxon>
        <taxon>Trichinellida</taxon>
        <taxon>Trichinellidae</taxon>
        <taxon>Trichinella</taxon>
    </lineage>
</organism>
<keyword evidence="3" id="KW-1185">Reference proteome</keyword>
<evidence type="ECO:0000313" key="2">
    <source>
        <dbReference type="EMBL" id="KRY92250.1"/>
    </source>
</evidence>
<dbReference type="Proteomes" id="UP000054995">
    <property type="component" value="Unassembled WGS sequence"/>
</dbReference>
<keyword evidence="1" id="KW-0472">Membrane</keyword>
<dbReference type="EMBL" id="JYDT01000008">
    <property type="protein sequence ID" value="KRY92250.1"/>
    <property type="molecule type" value="Genomic_DNA"/>
</dbReference>
<feature type="transmembrane region" description="Helical" evidence="1">
    <location>
        <begin position="63"/>
        <end position="83"/>
    </location>
</feature>
<evidence type="ECO:0000313" key="3">
    <source>
        <dbReference type="Proteomes" id="UP000054995"/>
    </source>
</evidence>
<protein>
    <submittedName>
        <fullName evidence="2">Uncharacterized protein</fullName>
    </submittedName>
</protein>
<accession>A0A0V1G1Q9</accession>
<keyword evidence="1" id="KW-0812">Transmembrane</keyword>
<keyword evidence="1" id="KW-1133">Transmembrane helix</keyword>
<proteinExistence type="predicted"/>
<reference evidence="2 3" key="1">
    <citation type="submission" date="2015-01" db="EMBL/GenBank/DDBJ databases">
        <title>Evolution of Trichinella species and genotypes.</title>
        <authorList>
            <person name="Korhonen P.K."/>
            <person name="Edoardo P."/>
            <person name="Giuseppe L.R."/>
            <person name="Gasser R.B."/>
        </authorList>
    </citation>
    <scope>NUCLEOTIDE SEQUENCE [LARGE SCALE GENOMIC DNA]</scope>
    <source>
        <strain evidence="2">ISS470</strain>
    </source>
</reference>
<sequence>MDGGVYVVPLSWKRFALLLKSRFVVIQIKKITSVVGWSRLAAGMVAVSSSSGKVNNKSDSTGLVGLLVIAALFSLLTTVIGILQRE</sequence>
<comment type="caution">
    <text evidence="2">The sequence shown here is derived from an EMBL/GenBank/DDBJ whole genome shotgun (WGS) entry which is preliminary data.</text>
</comment>